<protein>
    <submittedName>
        <fullName evidence="2">Uncharacterized protein</fullName>
    </submittedName>
</protein>
<dbReference type="EMBL" id="LVLJ01003973">
    <property type="protein sequence ID" value="OAE18940.1"/>
    <property type="molecule type" value="Genomic_DNA"/>
</dbReference>
<feature type="compositionally biased region" description="Gly residues" evidence="1">
    <location>
        <begin position="77"/>
        <end position="94"/>
    </location>
</feature>
<name>A0A176VDR4_MARPO</name>
<evidence type="ECO:0000313" key="2">
    <source>
        <dbReference type="EMBL" id="OAE18940.1"/>
    </source>
</evidence>
<feature type="region of interest" description="Disordered" evidence="1">
    <location>
        <begin position="1"/>
        <end position="94"/>
    </location>
</feature>
<feature type="compositionally biased region" description="Gly residues" evidence="1">
    <location>
        <begin position="30"/>
        <end position="44"/>
    </location>
</feature>
<keyword evidence="3" id="KW-1185">Reference proteome</keyword>
<evidence type="ECO:0000256" key="1">
    <source>
        <dbReference type="SAM" id="MobiDB-lite"/>
    </source>
</evidence>
<comment type="caution">
    <text evidence="2">The sequence shown here is derived from an EMBL/GenBank/DDBJ whole genome shotgun (WGS) entry which is preliminary data.</text>
</comment>
<proteinExistence type="predicted"/>
<dbReference type="Proteomes" id="UP000077202">
    <property type="component" value="Unassembled WGS sequence"/>
</dbReference>
<feature type="compositionally biased region" description="Basic and acidic residues" evidence="1">
    <location>
        <begin position="57"/>
        <end position="71"/>
    </location>
</feature>
<accession>A0A176VDR4</accession>
<gene>
    <name evidence="2" type="ORF">AXG93_1976s1470</name>
</gene>
<evidence type="ECO:0000313" key="3">
    <source>
        <dbReference type="Proteomes" id="UP000077202"/>
    </source>
</evidence>
<organism evidence="2 3">
    <name type="scientific">Marchantia polymorpha subsp. ruderalis</name>
    <dbReference type="NCBI Taxonomy" id="1480154"/>
    <lineage>
        <taxon>Eukaryota</taxon>
        <taxon>Viridiplantae</taxon>
        <taxon>Streptophyta</taxon>
        <taxon>Embryophyta</taxon>
        <taxon>Marchantiophyta</taxon>
        <taxon>Marchantiopsida</taxon>
        <taxon>Marchantiidae</taxon>
        <taxon>Marchantiales</taxon>
        <taxon>Marchantiaceae</taxon>
        <taxon>Marchantia</taxon>
    </lineage>
</organism>
<dbReference type="AlphaFoldDB" id="A0A176VDR4"/>
<sequence length="94" mass="9367">MGRAEQDRQCGQGGQADEPCVGVRAVRFDGGPGPGPVAGKGPVGSGRIQVGGTDGAARAEEREATGGEVLRRRGVGFMSGGEWGRGGAGISTKD</sequence>
<reference evidence="2" key="1">
    <citation type="submission" date="2016-03" db="EMBL/GenBank/DDBJ databases">
        <title>Mechanisms controlling the formation of the plant cell surface in tip-growing cells are functionally conserved among land plants.</title>
        <authorList>
            <person name="Honkanen S."/>
            <person name="Jones V.A."/>
            <person name="Morieri G."/>
            <person name="Champion C."/>
            <person name="Hetherington A.J."/>
            <person name="Kelly S."/>
            <person name="Saint-Marcoux D."/>
            <person name="Proust H."/>
            <person name="Prescott H."/>
            <person name="Dolan L."/>
        </authorList>
    </citation>
    <scope>NUCLEOTIDE SEQUENCE [LARGE SCALE GENOMIC DNA]</scope>
    <source>
        <tissue evidence="2">Whole gametophyte</tissue>
    </source>
</reference>